<evidence type="ECO:0000313" key="1">
    <source>
        <dbReference type="EMBL" id="MPN30221.1"/>
    </source>
</evidence>
<dbReference type="InterPro" id="IPR054845">
    <property type="entry name" value="Exosporium_prot_C"/>
</dbReference>
<protein>
    <recommendedName>
        <fullName evidence="2">SipL SPOCS domain-containing protein</fullName>
    </recommendedName>
</protein>
<dbReference type="EMBL" id="VSSQ01081267">
    <property type="protein sequence ID" value="MPN30221.1"/>
    <property type="molecule type" value="Genomic_DNA"/>
</dbReference>
<accession>A0A645GTP6</accession>
<proteinExistence type="predicted"/>
<name>A0A645GTP6_9ZZZZ</name>
<organism evidence="1">
    <name type="scientific">bioreactor metagenome</name>
    <dbReference type="NCBI Taxonomy" id="1076179"/>
    <lineage>
        <taxon>unclassified sequences</taxon>
        <taxon>metagenomes</taxon>
        <taxon>ecological metagenomes</taxon>
    </lineage>
</organism>
<dbReference type="AlphaFoldDB" id="A0A645GTP6"/>
<comment type="caution">
    <text evidence="1">The sequence shown here is derived from an EMBL/GenBank/DDBJ whole genome shotgun (WGS) entry which is preliminary data.</text>
</comment>
<gene>
    <name evidence="1" type="ORF">SDC9_177684</name>
</gene>
<reference evidence="1" key="1">
    <citation type="submission" date="2019-08" db="EMBL/GenBank/DDBJ databases">
        <authorList>
            <person name="Kucharzyk K."/>
            <person name="Murdoch R.W."/>
            <person name="Higgins S."/>
            <person name="Loffler F."/>
        </authorList>
    </citation>
    <scope>NUCLEOTIDE SEQUENCE</scope>
</reference>
<evidence type="ECO:0008006" key="2">
    <source>
        <dbReference type="Google" id="ProtNLM"/>
    </source>
</evidence>
<dbReference type="NCBIfam" id="NF045794">
    <property type="entry name" value="CsxC_fam"/>
    <property type="match status" value="1"/>
</dbReference>
<sequence>MITQCKLIPYTNKLFIAGHVQKNIQFSTIDCTNQTSISGSIQHTTVNIPFKCVTKIHFSNCPIYGKEYKKRLNSLDNNMLNKNEKEDSWIHYNKLYEPVYCELEHARILETDILDRNTPLLNTLPNEKSFREITEKMVVYIRLKVLQNQNICIPEPSCEVTVVKDWPGECGSSKDVKCVEIEVGFDPERGMIGKEVPVEELDEN</sequence>